<proteinExistence type="inferred from homology"/>
<geneLocation type="mitochondrion" evidence="14"/>
<accession>A0AAU7BAE5</accession>
<evidence type="ECO:0000256" key="9">
    <source>
        <dbReference type="ARBA" id="ARBA00023065"/>
    </source>
</evidence>
<reference evidence="14" key="2">
    <citation type="submission" date="2024-06" db="EMBL/GenBank/DDBJ databases">
        <authorList>
            <person name="Dowle E.J."/>
            <person name="Trewick S.A."/>
            <person name="Morgan-Richards M."/>
        </authorList>
    </citation>
    <scope>NUCLEOTIDE SEQUENCE</scope>
    <source>
        <tissue evidence="14">Whole body</tissue>
    </source>
</reference>
<evidence type="ECO:0000256" key="3">
    <source>
        <dbReference type="ARBA" id="ARBA00011291"/>
    </source>
</evidence>
<dbReference type="GO" id="GO:0015986">
    <property type="term" value="P:proton motive force-driven ATP synthesis"/>
    <property type="evidence" value="ECO:0007669"/>
    <property type="project" value="InterPro"/>
</dbReference>
<keyword evidence="8 13" id="KW-1133">Transmembrane helix</keyword>
<name>A0AAU7BAE5_9ORTH</name>
<keyword evidence="11 13" id="KW-0472">Membrane</keyword>
<comment type="subcellular location">
    <subcellularLocation>
        <location evidence="1 12">Mitochondrion membrane</location>
        <topology evidence="1 12">Single-pass membrane protein</topology>
    </subcellularLocation>
</comment>
<evidence type="ECO:0000256" key="8">
    <source>
        <dbReference type="ARBA" id="ARBA00022989"/>
    </source>
</evidence>
<keyword evidence="7 12" id="KW-0375">Hydrogen ion transport</keyword>
<dbReference type="GO" id="GO:0031966">
    <property type="term" value="C:mitochondrial membrane"/>
    <property type="evidence" value="ECO:0007669"/>
    <property type="project" value="UniProtKB-SubCell"/>
</dbReference>
<keyword evidence="9 12" id="KW-0406">Ion transport</keyword>
<evidence type="ECO:0000256" key="12">
    <source>
        <dbReference type="RuleBase" id="RU003661"/>
    </source>
</evidence>
<gene>
    <name evidence="14" type="primary">ATP8</name>
</gene>
<evidence type="ECO:0000313" key="14">
    <source>
        <dbReference type="EMBL" id="XBC31384.1"/>
    </source>
</evidence>
<keyword evidence="6 12" id="KW-0812">Transmembrane</keyword>
<dbReference type="EMBL" id="OR551716">
    <property type="protein sequence ID" value="XBC31384.1"/>
    <property type="molecule type" value="Genomic_DNA"/>
</dbReference>
<organism evidence="14">
    <name type="scientific">Parvotettix domesticus</name>
    <dbReference type="NCBI Taxonomy" id="3073458"/>
    <lineage>
        <taxon>Eukaryota</taxon>
        <taxon>Metazoa</taxon>
        <taxon>Ecdysozoa</taxon>
        <taxon>Arthropoda</taxon>
        <taxon>Hexapoda</taxon>
        <taxon>Insecta</taxon>
        <taxon>Pterygota</taxon>
        <taxon>Neoptera</taxon>
        <taxon>Polyneoptera</taxon>
        <taxon>Orthoptera</taxon>
        <taxon>Ensifera</taxon>
        <taxon>Tettigoniidea</taxon>
        <taxon>Rhaphidophoroidea</taxon>
        <taxon>Rhaphidophoridae</taxon>
        <taxon>Macropathinae</taxon>
        <taxon>Parvotettix</taxon>
    </lineage>
</organism>
<reference evidence="14" key="1">
    <citation type="journal article" date="2024" name="Roy. Soc. Open Sci.">
        <title>Fossil-calibrated phylogenies of Southern cave weta show dispersal and extinction confound biogeographic signal.</title>
        <authorList>
            <person name="Dowle E.J."/>
            <person name="Trewick S.A."/>
            <person name="Morgan-Richards M."/>
        </authorList>
    </citation>
    <scope>NUCLEOTIDE SEQUENCE</scope>
    <source>
        <tissue evidence="14">Whole body</tissue>
    </source>
</reference>
<feature type="transmembrane region" description="Helical" evidence="13">
    <location>
        <begin position="6"/>
        <end position="30"/>
    </location>
</feature>
<evidence type="ECO:0000256" key="2">
    <source>
        <dbReference type="ARBA" id="ARBA00008892"/>
    </source>
</evidence>
<evidence type="ECO:0000256" key="11">
    <source>
        <dbReference type="ARBA" id="ARBA00023136"/>
    </source>
</evidence>
<keyword evidence="5 12" id="KW-0138">CF(0)</keyword>
<evidence type="ECO:0000256" key="13">
    <source>
        <dbReference type="SAM" id="Phobius"/>
    </source>
</evidence>
<evidence type="ECO:0000256" key="5">
    <source>
        <dbReference type="ARBA" id="ARBA00022547"/>
    </source>
</evidence>
<evidence type="ECO:0000256" key="6">
    <source>
        <dbReference type="ARBA" id="ARBA00022692"/>
    </source>
</evidence>
<dbReference type="GO" id="GO:0015078">
    <property type="term" value="F:proton transmembrane transporter activity"/>
    <property type="evidence" value="ECO:0007669"/>
    <property type="project" value="InterPro"/>
</dbReference>
<evidence type="ECO:0000256" key="10">
    <source>
        <dbReference type="ARBA" id="ARBA00023128"/>
    </source>
</evidence>
<keyword evidence="10 12" id="KW-0496">Mitochondrion</keyword>
<sequence>MPQMAPMNWLIMFLVFSVTMILFSLINYFMMKVLNPSKSQNNNNKSKSMNWTW</sequence>
<dbReference type="AlphaFoldDB" id="A0AAU7BAE5"/>
<dbReference type="GO" id="GO:0045259">
    <property type="term" value="C:proton-transporting ATP synthase complex"/>
    <property type="evidence" value="ECO:0007669"/>
    <property type="project" value="UniProtKB-KW"/>
</dbReference>
<evidence type="ECO:0000256" key="4">
    <source>
        <dbReference type="ARBA" id="ARBA00022448"/>
    </source>
</evidence>
<keyword evidence="4 12" id="KW-0813">Transport</keyword>
<dbReference type="InterPro" id="IPR001421">
    <property type="entry name" value="ATP8_metazoa"/>
</dbReference>
<evidence type="ECO:0000256" key="1">
    <source>
        <dbReference type="ARBA" id="ARBA00004304"/>
    </source>
</evidence>
<dbReference type="Pfam" id="PF00895">
    <property type="entry name" value="ATP-synt_8"/>
    <property type="match status" value="1"/>
</dbReference>
<comment type="similarity">
    <text evidence="2 12">Belongs to the ATPase protein 8 family.</text>
</comment>
<protein>
    <recommendedName>
        <fullName evidence="12">ATP synthase complex subunit 8</fullName>
    </recommendedName>
</protein>
<evidence type="ECO:0000256" key="7">
    <source>
        <dbReference type="ARBA" id="ARBA00022781"/>
    </source>
</evidence>
<comment type="subunit">
    <text evidence="3">F-type ATPases have 2 components, CF(1) - the catalytic core - and CF(0) - the membrane proton channel.</text>
</comment>